<accession>A0A804KC22</accession>
<keyword evidence="5" id="KW-1185">Reference proteome</keyword>
<dbReference type="EnsemblPlants" id="Ma08_t29260.1">
    <property type="protein sequence ID" value="Ma08_p29260.1"/>
    <property type="gene ID" value="Ma08_g29260"/>
</dbReference>
<dbReference type="PANTHER" id="PTHR12411">
    <property type="entry name" value="CYSTEINE PROTEASE FAMILY C1-RELATED"/>
    <property type="match status" value="1"/>
</dbReference>
<comment type="similarity">
    <text evidence="1">Belongs to the peptidase C1 family.</text>
</comment>
<dbReference type="AlphaFoldDB" id="A0A804KC22"/>
<dbReference type="GO" id="GO:0006508">
    <property type="term" value="P:proteolysis"/>
    <property type="evidence" value="ECO:0007669"/>
    <property type="project" value="InterPro"/>
</dbReference>
<feature type="domain" description="Peptidase C1A papain C-terminal" evidence="2">
    <location>
        <begin position="15"/>
        <end position="81"/>
    </location>
</feature>
<organism evidence="4 5">
    <name type="scientific">Musa acuminata subsp. malaccensis</name>
    <name type="common">Wild banana</name>
    <name type="synonym">Musa malaccensis</name>
    <dbReference type="NCBI Taxonomy" id="214687"/>
    <lineage>
        <taxon>Eukaryota</taxon>
        <taxon>Viridiplantae</taxon>
        <taxon>Streptophyta</taxon>
        <taxon>Embryophyta</taxon>
        <taxon>Tracheophyta</taxon>
        <taxon>Spermatophyta</taxon>
        <taxon>Magnoliopsida</taxon>
        <taxon>Liliopsida</taxon>
        <taxon>Zingiberales</taxon>
        <taxon>Musaceae</taxon>
        <taxon>Musa</taxon>
    </lineage>
</organism>
<name>A0A804KC22_MUSAM</name>
<dbReference type="OrthoDB" id="190265at2759"/>
<dbReference type="InterPro" id="IPR038765">
    <property type="entry name" value="Papain-like_cys_pep_sf"/>
</dbReference>
<dbReference type="Gramene" id="Ma08_t29260.1">
    <property type="protein sequence ID" value="Ma08_p29260.1"/>
    <property type="gene ID" value="Ma08_g29260"/>
</dbReference>
<dbReference type="OMA" id="IYESEYC"/>
<dbReference type="Pfam" id="PF00112">
    <property type="entry name" value="Peptidase_C1"/>
    <property type="match status" value="1"/>
</dbReference>
<protein>
    <submittedName>
        <fullName evidence="3">(wild Malaysian banana) hypothetical protein</fullName>
    </submittedName>
</protein>
<proteinExistence type="inferred from homology"/>
<evidence type="ECO:0000313" key="3">
    <source>
        <dbReference type="EMBL" id="CAG1833083.1"/>
    </source>
</evidence>
<sequence>MVTDAGWFEDVLLTAMVNQPITVTIDASDEDFWRYSEGVFTRSYGTKLNHQVAIVGYGTSEDGMYWIVKNSWGLEWGEEGYPIKTSPNPV</sequence>
<dbReference type="SUPFAM" id="SSF54001">
    <property type="entry name" value="Cysteine proteinases"/>
    <property type="match status" value="1"/>
</dbReference>
<reference evidence="3" key="1">
    <citation type="submission" date="2021-03" db="EMBL/GenBank/DDBJ databases">
        <authorList>
            <consortium name="Genoscope - CEA"/>
            <person name="William W."/>
        </authorList>
    </citation>
    <scope>NUCLEOTIDE SEQUENCE</scope>
    <source>
        <strain evidence="3">Doubled-haploid Pahang</strain>
    </source>
</reference>
<evidence type="ECO:0000259" key="2">
    <source>
        <dbReference type="Pfam" id="PF00112"/>
    </source>
</evidence>
<reference evidence="4" key="2">
    <citation type="submission" date="2021-05" db="UniProtKB">
        <authorList>
            <consortium name="EnsemblPlants"/>
        </authorList>
    </citation>
    <scope>IDENTIFICATION</scope>
    <source>
        <strain evidence="4">subsp. malaccensis</strain>
    </source>
</reference>
<dbReference type="InterPro" id="IPR013128">
    <property type="entry name" value="Peptidase_C1A"/>
</dbReference>
<dbReference type="Proteomes" id="UP000012960">
    <property type="component" value="Unplaced"/>
</dbReference>
<evidence type="ECO:0000313" key="5">
    <source>
        <dbReference type="Proteomes" id="UP000012960"/>
    </source>
</evidence>
<evidence type="ECO:0000313" key="4">
    <source>
        <dbReference type="EnsemblPlants" id="Ma08_p29260.1"/>
    </source>
</evidence>
<evidence type="ECO:0000256" key="1">
    <source>
        <dbReference type="ARBA" id="ARBA00008455"/>
    </source>
</evidence>
<dbReference type="GO" id="GO:0008234">
    <property type="term" value="F:cysteine-type peptidase activity"/>
    <property type="evidence" value="ECO:0007669"/>
    <property type="project" value="InterPro"/>
</dbReference>
<gene>
    <name evidence="3" type="ORF">GSMUA_90030.1</name>
</gene>
<dbReference type="EMBL" id="HG996472">
    <property type="protein sequence ID" value="CAG1833083.1"/>
    <property type="molecule type" value="Genomic_DNA"/>
</dbReference>
<dbReference type="Gene3D" id="3.90.70.10">
    <property type="entry name" value="Cysteine proteinases"/>
    <property type="match status" value="1"/>
</dbReference>
<dbReference type="InterPro" id="IPR000668">
    <property type="entry name" value="Peptidase_C1A_C"/>
</dbReference>